<accession>A0A0F9ITI8</accession>
<dbReference type="AlphaFoldDB" id="A0A0F9ITI8"/>
<gene>
    <name evidence="1" type="ORF">LCGC14_1539560</name>
</gene>
<organism evidence="1">
    <name type="scientific">marine sediment metagenome</name>
    <dbReference type="NCBI Taxonomy" id="412755"/>
    <lineage>
        <taxon>unclassified sequences</taxon>
        <taxon>metagenomes</taxon>
        <taxon>ecological metagenomes</taxon>
    </lineage>
</organism>
<name>A0A0F9ITI8_9ZZZZ</name>
<proteinExistence type="predicted"/>
<sequence>MSIGLKGPITRERLIDYAVSGTMTLASSMICNGMKANCKVCGQDLKKEEGVAALIRDSGGPNGSRCYLCRSCVDWIHEHTIRWLSFVNKRKAG</sequence>
<protein>
    <submittedName>
        <fullName evidence="1">Uncharacterized protein</fullName>
    </submittedName>
</protein>
<reference evidence="1" key="1">
    <citation type="journal article" date="2015" name="Nature">
        <title>Complex archaea that bridge the gap between prokaryotes and eukaryotes.</title>
        <authorList>
            <person name="Spang A."/>
            <person name="Saw J.H."/>
            <person name="Jorgensen S.L."/>
            <person name="Zaremba-Niedzwiedzka K."/>
            <person name="Martijn J."/>
            <person name="Lind A.E."/>
            <person name="van Eijk R."/>
            <person name="Schleper C."/>
            <person name="Guy L."/>
            <person name="Ettema T.J."/>
        </authorList>
    </citation>
    <scope>NUCLEOTIDE SEQUENCE</scope>
</reference>
<dbReference type="EMBL" id="LAZR01011636">
    <property type="protein sequence ID" value="KKM60664.1"/>
    <property type="molecule type" value="Genomic_DNA"/>
</dbReference>
<comment type="caution">
    <text evidence="1">The sequence shown here is derived from an EMBL/GenBank/DDBJ whole genome shotgun (WGS) entry which is preliminary data.</text>
</comment>
<evidence type="ECO:0000313" key="1">
    <source>
        <dbReference type="EMBL" id="KKM60664.1"/>
    </source>
</evidence>